<evidence type="ECO:0000313" key="1">
    <source>
        <dbReference type="EMBL" id="RFU62814.1"/>
    </source>
</evidence>
<evidence type="ECO:0000313" key="2">
    <source>
        <dbReference type="Proteomes" id="UP000264541"/>
    </source>
</evidence>
<reference evidence="1 2" key="1">
    <citation type="submission" date="2018-08" db="EMBL/GenBank/DDBJ databases">
        <title>Bacillus chawlae sp. nov., Bacillus glennii sp. nov., and Bacillus saganii sp. nov. Isolated from the Vehicle Assembly Building at Kennedy Space Center where the Viking Spacecraft were Assembled.</title>
        <authorList>
            <person name="Seuylemezian A."/>
            <person name="Vaishampayan P."/>
        </authorList>
    </citation>
    <scope>NUCLEOTIDE SEQUENCE [LARGE SCALE GENOMIC DNA]</scope>
    <source>
        <strain evidence="1 2">V47-23a</strain>
    </source>
</reference>
<protein>
    <submittedName>
        <fullName evidence="1">DUF111 family protein</fullName>
    </submittedName>
</protein>
<keyword evidence="2" id="KW-1185">Reference proteome</keyword>
<accession>A0A372LCK7</accession>
<dbReference type="EMBL" id="QVTE01000070">
    <property type="protein sequence ID" value="RFU62814.1"/>
    <property type="molecule type" value="Genomic_DNA"/>
</dbReference>
<dbReference type="RefSeq" id="WP_117328536.1">
    <property type="nucleotide sequence ID" value="NZ_QVTE01000070.1"/>
</dbReference>
<gene>
    <name evidence="1" type="ORF">D0469_20275</name>
</gene>
<proteinExistence type="predicted"/>
<dbReference type="AlphaFoldDB" id="A0A372LCK7"/>
<comment type="caution">
    <text evidence="1">The sequence shown here is derived from an EMBL/GenBank/DDBJ whole genome shotgun (WGS) entry which is preliminary data.</text>
</comment>
<name>A0A372LCK7_9BACI</name>
<dbReference type="Proteomes" id="UP000264541">
    <property type="component" value="Unassembled WGS sequence"/>
</dbReference>
<organism evidence="1 2">
    <name type="scientific">Peribacillus saganii</name>
    <dbReference type="NCBI Taxonomy" id="2303992"/>
    <lineage>
        <taxon>Bacteria</taxon>
        <taxon>Bacillati</taxon>
        <taxon>Bacillota</taxon>
        <taxon>Bacilli</taxon>
        <taxon>Bacillales</taxon>
        <taxon>Bacillaceae</taxon>
        <taxon>Peribacillus</taxon>
    </lineage>
</organism>
<sequence>MAILRKIGEAEAKIQGTVLYQVHFPEVG</sequence>